<proteinExistence type="predicted"/>
<evidence type="ECO:0000313" key="3">
    <source>
        <dbReference type="Proteomes" id="UP000241436"/>
    </source>
</evidence>
<dbReference type="SUPFAM" id="SSF69318">
    <property type="entry name" value="Integrin alpha N-terminal domain"/>
    <property type="match status" value="1"/>
</dbReference>
<dbReference type="EMBL" id="NVQC01000010">
    <property type="protein sequence ID" value="PTL36887.1"/>
    <property type="molecule type" value="Genomic_DNA"/>
</dbReference>
<evidence type="ECO:0000313" key="2">
    <source>
        <dbReference type="EMBL" id="PTL36887.1"/>
    </source>
</evidence>
<reference evidence="3" key="2">
    <citation type="journal article" date="2018" name="Environ. Microbiol.">
        <title>Bloom of a denitrifying methanotroph, 'Candidatus Methylomirabilis limnetica', in a deep stratified lake.</title>
        <authorList>
            <person name="Graf J.S."/>
            <person name="Mayr M.J."/>
            <person name="Marchant H.K."/>
            <person name="Tienken D."/>
            <person name="Hach P.F."/>
            <person name="Brand A."/>
            <person name="Schubert C.J."/>
            <person name="Kuypers M.M."/>
            <person name="Milucka J."/>
        </authorList>
    </citation>
    <scope>NUCLEOTIDE SEQUENCE [LARGE SCALE GENOMIC DNA]</scope>
    <source>
        <strain evidence="3">Zug</strain>
    </source>
</reference>
<feature type="region of interest" description="Disordered" evidence="1">
    <location>
        <begin position="37"/>
        <end position="57"/>
    </location>
</feature>
<protein>
    <recommendedName>
        <fullName evidence="4">VCBS repeat-containing protein</fullName>
    </recommendedName>
</protein>
<reference evidence="2 3" key="1">
    <citation type="submission" date="2017-09" db="EMBL/GenBank/DDBJ databases">
        <title>Bloom of a denitrifying methanotroph, Candidatus Methylomirabilis limnetica, in a deep stratified lake.</title>
        <authorList>
            <person name="Graf J.S."/>
            <person name="Marchant H.K."/>
            <person name="Tienken D."/>
            <person name="Hach P.F."/>
            <person name="Brand A."/>
            <person name="Schubert C.J."/>
            <person name="Kuypers M.M."/>
            <person name="Milucka J."/>
        </authorList>
    </citation>
    <scope>NUCLEOTIDE SEQUENCE [LARGE SCALE GENOMIC DNA]</scope>
    <source>
        <strain evidence="2 3">Zug</strain>
    </source>
</reference>
<name>A0A2T4U0I9_9BACT</name>
<dbReference type="RefSeq" id="WP_107561246.1">
    <property type="nucleotide sequence ID" value="NZ_NVQC01000010.1"/>
</dbReference>
<dbReference type="OrthoDB" id="9783290at2"/>
<dbReference type="Proteomes" id="UP000241436">
    <property type="component" value="Unassembled WGS sequence"/>
</dbReference>
<gene>
    <name evidence="2" type="ORF">CLG94_02090</name>
</gene>
<evidence type="ECO:0008006" key="4">
    <source>
        <dbReference type="Google" id="ProtNLM"/>
    </source>
</evidence>
<comment type="caution">
    <text evidence="2">The sequence shown here is derived from an EMBL/GenBank/DDBJ whole genome shotgun (WGS) entry which is preliminary data.</text>
</comment>
<dbReference type="AlphaFoldDB" id="A0A2T4U0I9"/>
<feature type="compositionally biased region" description="Low complexity" evidence="1">
    <location>
        <begin position="291"/>
        <end position="305"/>
    </location>
</feature>
<evidence type="ECO:0000256" key="1">
    <source>
        <dbReference type="SAM" id="MobiDB-lite"/>
    </source>
</evidence>
<organism evidence="2 3">
    <name type="scientific">Candidatus Methylomirabilis limnetica</name>
    <dbReference type="NCBI Taxonomy" id="2033718"/>
    <lineage>
        <taxon>Bacteria</taxon>
        <taxon>Candidatus Methylomirabilota</taxon>
        <taxon>Candidatus Methylomirabilia</taxon>
        <taxon>Candidatus Methylomirabilales</taxon>
        <taxon>Candidatus Methylomirabilaceae</taxon>
        <taxon>Candidatus Methylomirabilis</taxon>
    </lineage>
</organism>
<keyword evidence="3" id="KW-1185">Reference proteome</keyword>
<feature type="region of interest" description="Disordered" evidence="1">
    <location>
        <begin position="285"/>
        <end position="325"/>
    </location>
</feature>
<dbReference type="InterPro" id="IPR028994">
    <property type="entry name" value="Integrin_alpha_N"/>
</dbReference>
<accession>A0A2T4U0I9</accession>
<sequence length="644" mass="69867">MGCRRFIPLVPTPRIAFLFVLLFSISLIASPSGMALGQERTPVRGGSPSSAREPQGGFAESARVVAERLAASFPRVDGLVIGFERGQVLIDRGTAEGVFQGMELDVFREGEEFKHPLTGEILGRLDKDLGMLRVLRAHERYSEATVIKKAEKAGFQKGDRVRVSMARMIVAFPNVDVEGVSGVGARSMTKELAAALVRTARFELIDERQLRSMLLADKNLRPEELADPLILKQLSDKGKVQTLLLSRLTPTADGMSLDVQVYSTLTGNPIVLASAQVHPGVITHDKPSSGPRTAVAARPAVTAPPDTSKPAIAPPQASSRPTVASMPSEHVVLDPVLDGSMMAMAVADLEGDGKSELLLAGVDRLVAFRIDGPDLRPLAEYSLSGKGTVVTLEANDVTGDGVVEVIMTLSHKGRFNALVFQWADGKLRPILEIPDLVLRPLFSNGKTPQLFGQALVPGDRTTKPIHQYTWDGRNFQPGPALDVPEGVLLLEFMMVDLGGDGAVRLVTFKGGTTLEVHSQTGDRIGSHKVSEEAMAPKNRTWHRILIEKEIVGERPQIILQREQEAGVWTRRYWTGSTAISLTVLKWDGARFHEVREMPISDGALVDYAVADLGEGLGRRLLALVVKSGRLGLGKRSEIQGFRLQ</sequence>